<dbReference type="Proteomes" id="UP000217199">
    <property type="component" value="Unassembled WGS sequence"/>
</dbReference>
<protein>
    <submittedName>
        <fullName evidence="1">Uncharacterized protein</fullName>
    </submittedName>
</protein>
<name>A0A286UE63_9AGAM</name>
<sequence>MVLQVLPYRLVSGVCRGSRTNNSSVFSGCIQLKETLFVIWTLKGYGLVCQDPPQLELESSIDYAFWPAYFTEETWSPSGEPPL</sequence>
<dbReference type="InParanoid" id="A0A286UE63"/>
<accession>A0A286UE63</accession>
<evidence type="ECO:0000313" key="1">
    <source>
        <dbReference type="EMBL" id="PAV17880.1"/>
    </source>
</evidence>
<reference evidence="1 2" key="1">
    <citation type="journal article" date="2017" name="Mol. Ecol.">
        <title>Comparative and population genomic landscape of Phellinus noxius: A hypervariable fungus causing root rot in trees.</title>
        <authorList>
            <person name="Chung C.L."/>
            <person name="Lee T.J."/>
            <person name="Akiba M."/>
            <person name="Lee H.H."/>
            <person name="Kuo T.H."/>
            <person name="Liu D."/>
            <person name="Ke H.M."/>
            <person name="Yokoi T."/>
            <person name="Roa M.B."/>
            <person name="Lu M.J."/>
            <person name="Chang Y.Y."/>
            <person name="Ann P.J."/>
            <person name="Tsai J.N."/>
            <person name="Chen C.Y."/>
            <person name="Tzean S.S."/>
            <person name="Ota Y."/>
            <person name="Hattori T."/>
            <person name="Sahashi N."/>
            <person name="Liou R.F."/>
            <person name="Kikuchi T."/>
            <person name="Tsai I.J."/>
        </authorList>
    </citation>
    <scope>NUCLEOTIDE SEQUENCE [LARGE SCALE GENOMIC DNA]</scope>
    <source>
        <strain evidence="1 2">FFPRI411160</strain>
    </source>
</reference>
<dbReference type="EMBL" id="NBII01000006">
    <property type="protein sequence ID" value="PAV17880.1"/>
    <property type="molecule type" value="Genomic_DNA"/>
</dbReference>
<keyword evidence="2" id="KW-1185">Reference proteome</keyword>
<comment type="caution">
    <text evidence="1">The sequence shown here is derived from an EMBL/GenBank/DDBJ whole genome shotgun (WGS) entry which is preliminary data.</text>
</comment>
<proteinExistence type="predicted"/>
<dbReference type="AlphaFoldDB" id="A0A286UE63"/>
<organism evidence="1 2">
    <name type="scientific">Pyrrhoderma noxium</name>
    <dbReference type="NCBI Taxonomy" id="2282107"/>
    <lineage>
        <taxon>Eukaryota</taxon>
        <taxon>Fungi</taxon>
        <taxon>Dikarya</taxon>
        <taxon>Basidiomycota</taxon>
        <taxon>Agaricomycotina</taxon>
        <taxon>Agaricomycetes</taxon>
        <taxon>Hymenochaetales</taxon>
        <taxon>Hymenochaetaceae</taxon>
        <taxon>Pyrrhoderma</taxon>
    </lineage>
</organism>
<evidence type="ECO:0000313" key="2">
    <source>
        <dbReference type="Proteomes" id="UP000217199"/>
    </source>
</evidence>
<gene>
    <name evidence="1" type="ORF">PNOK_0636600</name>
</gene>